<feature type="binding site" evidence="8">
    <location>
        <position position="266"/>
    </location>
    <ligand>
        <name>ATP</name>
        <dbReference type="ChEBI" id="CHEBI:30616"/>
    </ligand>
</feature>
<sequence>MEREVRVRFAPSPTGPLHIGGVRTALYNYLFARKMGGKMLLRIEDTDQNRFVPGAENYIFESLAWCGIQLDESPLVGGPHAPYRQSERKPMYMQYALQLVEAGHAYYAFDTAEELDAMRERLKAAKVATPQYNAITRTTMKNSLTLPEDEVKQRLASGEPYVIRLKVPRKEEIRLKDLIRGWVVVHSSAIDDKVLMKSDGMPTYHLANIVDDHLMEITHVIRGEEWLPSAPLHVLLYRYLGWESTMPEFAHLPLLLKPDGNGKLSKRDGDKLGFPVFPLQWMDPFTNEKSSGYRESGYLPEAFVNFLAFLGWNPGTQQELFTMDELIDAFSIERIGKSGTRFDINKARWFNEQYLRAKPDEELAQYLIAALEEHQIACSLQKATKISSVMKERVTFPQDFWREASYFFVAPQQYNEQVASKKWNSSVVAVFEDFKNQLGSIADFTADNVKDLLTQVLELHGKKIGQVMQALRLAITGLEAGPDLMAIIEVIGPDETAARINAAITKLQPYAV</sequence>
<evidence type="ECO:0000256" key="5">
    <source>
        <dbReference type="ARBA" id="ARBA00022840"/>
    </source>
</evidence>
<dbReference type="InterPro" id="IPR000924">
    <property type="entry name" value="Glu/Gln-tRNA-synth"/>
</dbReference>
<dbReference type="Gene3D" id="3.40.50.620">
    <property type="entry name" value="HUPs"/>
    <property type="match status" value="1"/>
</dbReference>
<dbReference type="InterPro" id="IPR008925">
    <property type="entry name" value="aa_tRNA-synth_I_cd-bd_sf"/>
</dbReference>
<dbReference type="AlphaFoldDB" id="A0A7G7G5Z1"/>
<dbReference type="NCBIfam" id="TIGR00464">
    <property type="entry name" value="gltX_bact"/>
    <property type="match status" value="1"/>
</dbReference>
<dbReference type="Pfam" id="PF00749">
    <property type="entry name" value="tRNA-synt_1c"/>
    <property type="match status" value="1"/>
</dbReference>
<dbReference type="GO" id="GO:0006424">
    <property type="term" value="P:glutamyl-tRNA aminoacylation"/>
    <property type="evidence" value="ECO:0007669"/>
    <property type="project" value="UniProtKB-UniRule"/>
</dbReference>
<evidence type="ECO:0000256" key="1">
    <source>
        <dbReference type="ARBA" id="ARBA00007894"/>
    </source>
</evidence>
<dbReference type="InterPro" id="IPR020751">
    <property type="entry name" value="aa-tRNA-synth_I_codon-bd_sub2"/>
</dbReference>
<dbReference type="CDD" id="cd00808">
    <property type="entry name" value="GluRS_core"/>
    <property type="match status" value="1"/>
</dbReference>
<dbReference type="SUPFAM" id="SSF48163">
    <property type="entry name" value="An anticodon-binding domain of class I aminoacyl-tRNA synthetases"/>
    <property type="match status" value="1"/>
</dbReference>
<dbReference type="InterPro" id="IPR014729">
    <property type="entry name" value="Rossmann-like_a/b/a_fold"/>
</dbReference>
<dbReference type="InterPro" id="IPR049940">
    <property type="entry name" value="GluQ/Sye"/>
</dbReference>
<keyword evidence="5 8" id="KW-0067">ATP-binding</keyword>
<dbReference type="FunFam" id="3.40.50.620:FF:000127">
    <property type="entry name" value="Glutamate--tRNA ligase"/>
    <property type="match status" value="1"/>
</dbReference>
<dbReference type="EMBL" id="CP055156">
    <property type="protein sequence ID" value="QNF32575.1"/>
    <property type="molecule type" value="Genomic_DNA"/>
</dbReference>
<comment type="similarity">
    <text evidence="1 8">Belongs to the class-I aminoacyl-tRNA synthetase family. Glutamate--tRNA ligase type 1 subfamily.</text>
</comment>
<feature type="domain" description="Glutamyl/glutaminyl-tRNA synthetase class Ib catalytic" evidence="9">
    <location>
        <begin position="4"/>
        <end position="349"/>
    </location>
</feature>
<dbReference type="KEGG" id="aswu:HUW51_07475"/>
<dbReference type="Gene3D" id="1.10.10.350">
    <property type="match status" value="1"/>
</dbReference>
<dbReference type="Pfam" id="PF19269">
    <property type="entry name" value="Anticodon_2"/>
    <property type="match status" value="1"/>
</dbReference>
<dbReference type="Proteomes" id="UP000515237">
    <property type="component" value="Chromosome"/>
</dbReference>
<dbReference type="EC" id="6.1.1.17" evidence="8"/>
<keyword evidence="4 8" id="KW-0547">Nucleotide-binding</keyword>
<dbReference type="GO" id="GO:0004818">
    <property type="term" value="F:glutamate-tRNA ligase activity"/>
    <property type="evidence" value="ECO:0007669"/>
    <property type="project" value="UniProtKB-UniRule"/>
</dbReference>
<comment type="function">
    <text evidence="8">Catalyzes the attachment of glutamate to tRNA(Glu) in a two-step reaction: glutamate is first activated by ATP to form Glu-AMP and then transferred to the acceptor end of tRNA(Glu).</text>
</comment>
<name>A0A7G7G5Z1_9BACT</name>
<dbReference type="PANTHER" id="PTHR43311">
    <property type="entry name" value="GLUTAMATE--TRNA LIGASE"/>
    <property type="match status" value="1"/>
</dbReference>
<organism evidence="11 12">
    <name type="scientific">Adhaeribacter swui</name>
    <dbReference type="NCBI Taxonomy" id="2086471"/>
    <lineage>
        <taxon>Bacteria</taxon>
        <taxon>Pseudomonadati</taxon>
        <taxon>Bacteroidota</taxon>
        <taxon>Cytophagia</taxon>
        <taxon>Cytophagales</taxon>
        <taxon>Hymenobacteraceae</taxon>
        <taxon>Adhaeribacter</taxon>
    </lineage>
</organism>
<keyword evidence="12" id="KW-1185">Reference proteome</keyword>
<dbReference type="InterPro" id="IPR020058">
    <property type="entry name" value="Glu/Gln-tRNA-synth_Ib_cat-dom"/>
</dbReference>
<evidence type="ECO:0000256" key="4">
    <source>
        <dbReference type="ARBA" id="ARBA00022741"/>
    </source>
</evidence>
<reference evidence="11 12" key="1">
    <citation type="journal article" date="2018" name="Int. J. Syst. Evol. Microbiol.">
        <title>Adhaeribacter swui sp. nov., isolated from wet mud.</title>
        <authorList>
            <person name="Kim D.U."/>
            <person name="Kim K.W."/>
            <person name="Kang M.S."/>
            <person name="Kim J.Y."/>
            <person name="Jang J.H."/>
            <person name="Kim M.K."/>
        </authorList>
    </citation>
    <scope>NUCLEOTIDE SEQUENCE [LARGE SCALE GENOMIC DNA]</scope>
    <source>
        <strain evidence="11 12">KCTC 52873</strain>
    </source>
</reference>
<comment type="caution">
    <text evidence="8">Lacks conserved residue(s) required for the propagation of feature annotation.</text>
</comment>
<comment type="catalytic activity">
    <reaction evidence="8">
        <text>tRNA(Glu) + L-glutamate + ATP = L-glutamyl-tRNA(Glu) + AMP + diphosphate</text>
        <dbReference type="Rhea" id="RHEA:23540"/>
        <dbReference type="Rhea" id="RHEA-COMP:9663"/>
        <dbReference type="Rhea" id="RHEA-COMP:9680"/>
        <dbReference type="ChEBI" id="CHEBI:29985"/>
        <dbReference type="ChEBI" id="CHEBI:30616"/>
        <dbReference type="ChEBI" id="CHEBI:33019"/>
        <dbReference type="ChEBI" id="CHEBI:78442"/>
        <dbReference type="ChEBI" id="CHEBI:78520"/>
        <dbReference type="ChEBI" id="CHEBI:456215"/>
        <dbReference type="EC" id="6.1.1.17"/>
    </reaction>
</comment>
<dbReference type="HAMAP" id="MF_00022">
    <property type="entry name" value="Glu_tRNA_synth_type1"/>
    <property type="match status" value="1"/>
</dbReference>
<dbReference type="InterPro" id="IPR001412">
    <property type="entry name" value="aa-tRNA-synth_I_CS"/>
</dbReference>
<dbReference type="PROSITE" id="PS00178">
    <property type="entry name" value="AA_TRNA_LIGASE_I"/>
    <property type="match status" value="1"/>
</dbReference>
<evidence type="ECO:0000259" key="9">
    <source>
        <dbReference type="Pfam" id="PF00749"/>
    </source>
</evidence>
<keyword evidence="2 8" id="KW-0963">Cytoplasm</keyword>
<evidence type="ECO:0000313" key="11">
    <source>
        <dbReference type="EMBL" id="QNF32575.1"/>
    </source>
</evidence>
<dbReference type="InterPro" id="IPR045462">
    <property type="entry name" value="aa-tRNA-synth_I_cd-bd"/>
</dbReference>
<dbReference type="GO" id="GO:0005829">
    <property type="term" value="C:cytosol"/>
    <property type="evidence" value="ECO:0007669"/>
    <property type="project" value="TreeGrafter"/>
</dbReference>
<keyword evidence="7 8" id="KW-0030">Aminoacyl-tRNA synthetase</keyword>
<dbReference type="RefSeq" id="WP_185273353.1">
    <property type="nucleotide sequence ID" value="NZ_CP055156.1"/>
</dbReference>
<keyword evidence="6 8" id="KW-0648">Protein biosynthesis</keyword>
<comment type="subcellular location">
    <subcellularLocation>
        <location evidence="8">Cytoplasm</location>
    </subcellularLocation>
</comment>
<dbReference type="SUPFAM" id="SSF52374">
    <property type="entry name" value="Nucleotidylyl transferase"/>
    <property type="match status" value="1"/>
</dbReference>
<dbReference type="PANTHER" id="PTHR43311:SF2">
    <property type="entry name" value="GLUTAMATE--TRNA LIGASE, MITOCHONDRIAL-RELATED"/>
    <property type="match status" value="1"/>
</dbReference>
<feature type="domain" description="Aminoacyl-tRNA synthetase class I anticodon-binding" evidence="10">
    <location>
        <begin position="379"/>
        <end position="504"/>
    </location>
</feature>
<evidence type="ECO:0000313" key="12">
    <source>
        <dbReference type="Proteomes" id="UP000515237"/>
    </source>
</evidence>
<evidence type="ECO:0000259" key="10">
    <source>
        <dbReference type="Pfam" id="PF19269"/>
    </source>
</evidence>
<protein>
    <recommendedName>
        <fullName evidence="8">Glutamate--tRNA ligase</fullName>
        <ecNumber evidence="8">6.1.1.17</ecNumber>
    </recommendedName>
    <alternativeName>
        <fullName evidence="8">Glutamyl-tRNA synthetase</fullName>
        <shortName evidence="8">GluRS</shortName>
    </alternativeName>
</protein>
<dbReference type="GO" id="GO:0005524">
    <property type="term" value="F:ATP binding"/>
    <property type="evidence" value="ECO:0007669"/>
    <property type="project" value="UniProtKB-UniRule"/>
</dbReference>
<proteinExistence type="inferred from homology"/>
<comment type="subunit">
    <text evidence="8">Monomer.</text>
</comment>
<keyword evidence="3 8" id="KW-0436">Ligase</keyword>
<dbReference type="GO" id="GO:0000049">
    <property type="term" value="F:tRNA binding"/>
    <property type="evidence" value="ECO:0007669"/>
    <property type="project" value="InterPro"/>
</dbReference>
<dbReference type="InterPro" id="IPR004527">
    <property type="entry name" value="Glu-tRNA-ligase_bac/mito"/>
</dbReference>
<evidence type="ECO:0000256" key="2">
    <source>
        <dbReference type="ARBA" id="ARBA00022490"/>
    </source>
</evidence>
<evidence type="ECO:0000256" key="8">
    <source>
        <dbReference type="HAMAP-Rule" id="MF_00022"/>
    </source>
</evidence>
<evidence type="ECO:0000256" key="7">
    <source>
        <dbReference type="ARBA" id="ARBA00023146"/>
    </source>
</evidence>
<dbReference type="InterPro" id="IPR033910">
    <property type="entry name" value="GluRS_core"/>
</dbReference>
<accession>A0A7G7G5Z1</accession>
<dbReference type="GO" id="GO:0008270">
    <property type="term" value="F:zinc ion binding"/>
    <property type="evidence" value="ECO:0007669"/>
    <property type="project" value="InterPro"/>
</dbReference>
<dbReference type="PRINTS" id="PR00987">
    <property type="entry name" value="TRNASYNTHGLU"/>
</dbReference>
<evidence type="ECO:0000256" key="3">
    <source>
        <dbReference type="ARBA" id="ARBA00022598"/>
    </source>
</evidence>
<feature type="short sequence motif" description="'KMSKS' region" evidence="8">
    <location>
        <begin position="263"/>
        <end position="267"/>
    </location>
</feature>
<feature type="short sequence motif" description="'HIGH' region" evidence="8">
    <location>
        <begin position="11"/>
        <end position="21"/>
    </location>
</feature>
<evidence type="ECO:0000256" key="6">
    <source>
        <dbReference type="ARBA" id="ARBA00022917"/>
    </source>
</evidence>
<gene>
    <name evidence="8" type="primary">gltX</name>
    <name evidence="11" type="ORF">HUW51_07475</name>
</gene>